<dbReference type="Pfam" id="PF01765">
    <property type="entry name" value="RRF"/>
    <property type="match status" value="1"/>
</dbReference>
<evidence type="ECO:0000256" key="3">
    <source>
        <dbReference type="HAMAP-Rule" id="MF_00040"/>
    </source>
</evidence>
<evidence type="ECO:0000256" key="1">
    <source>
        <dbReference type="ARBA" id="ARBA00005912"/>
    </source>
</evidence>
<dbReference type="EMBL" id="LBXZ01000004">
    <property type="protein sequence ID" value="KKR40803.1"/>
    <property type="molecule type" value="Genomic_DNA"/>
</dbReference>
<evidence type="ECO:0000259" key="5">
    <source>
        <dbReference type="Pfam" id="PF01765"/>
    </source>
</evidence>
<name>A0A0G0QL06_9BACT</name>
<evidence type="ECO:0000313" key="7">
    <source>
        <dbReference type="Proteomes" id="UP000034072"/>
    </source>
</evidence>
<evidence type="ECO:0000313" key="6">
    <source>
        <dbReference type="EMBL" id="KKR40803.1"/>
    </source>
</evidence>
<dbReference type="GO" id="GO:0006415">
    <property type="term" value="P:translational termination"/>
    <property type="evidence" value="ECO:0007669"/>
    <property type="project" value="UniProtKB-UniRule"/>
</dbReference>
<keyword evidence="4" id="KW-0175">Coiled coil</keyword>
<dbReference type="Gene3D" id="3.30.1360.40">
    <property type="match status" value="1"/>
</dbReference>
<feature type="domain" description="Ribosome recycling factor" evidence="5">
    <location>
        <begin position="21"/>
        <end position="183"/>
    </location>
</feature>
<dbReference type="Gene3D" id="1.10.132.20">
    <property type="entry name" value="Ribosome-recycling factor"/>
    <property type="match status" value="1"/>
</dbReference>
<dbReference type="SUPFAM" id="SSF55194">
    <property type="entry name" value="Ribosome recycling factor, RRF"/>
    <property type="match status" value="1"/>
</dbReference>
<protein>
    <recommendedName>
        <fullName evidence="3">Ribosome-recycling factor</fullName>
        <shortName evidence="3">RRF</shortName>
    </recommendedName>
    <alternativeName>
        <fullName evidence="3">Ribosome-releasing factor</fullName>
    </alternativeName>
</protein>
<dbReference type="InterPro" id="IPR023584">
    <property type="entry name" value="Ribosome_recyc_fac_dom"/>
</dbReference>
<feature type="coiled-coil region" evidence="4">
    <location>
        <begin position="157"/>
        <end position="184"/>
    </location>
</feature>
<accession>A0A0G0QL06</accession>
<dbReference type="PANTHER" id="PTHR20982:SF3">
    <property type="entry name" value="MITOCHONDRIAL RIBOSOME RECYCLING FACTOR PSEUDO 1"/>
    <property type="match status" value="1"/>
</dbReference>
<dbReference type="GO" id="GO:0005737">
    <property type="term" value="C:cytoplasm"/>
    <property type="evidence" value="ECO:0007669"/>
    <property type="project" value="UniProtKB-SubCell"/>
</dbReference>
<keyword evidence="2 3" id="KW-0648">Protein biosynthesis</keyword>
<dbReference type="NCBIfam" id="TIGR00496">
    <property type="entry name" value="frr"/>
    <property type="match status" value="1"/>
</dbReference>
<comment type="similarity">
    <text evidence="1 3">Belongs to the RRF family.</text>
</comment>
<dbReference type="PANTHER" id="PTHR20982">
    <property type="entry name" value="RIBOSOME RECYCLING FACTOR"/>
    <property type="match status" value="1"/>
</dbReference>
<evidence type="ECO:0000256" key="2">
    <source>
        <dbReference type="ARBA" id="ARBA00022917"/>
    </source>
</evidence>
<comment type="caution">
    <text evidence="6">The sequence shown here is derived from an EMBL/GenBank/DDBJ whole genome shotgun (WGS) entry which is preliminary data.</text>
</comment>
<comment type="subcellular location">
    <subcellularLocation>
        <location evidence="3">Cytoplasm</location>
    </subcellularLocation>
</comment>
<dbReference type="InterPro" id="IPR002661">
    <property type="entry name" value="Ribosome_recyc_fac"/>
</dbReference>
<dbReference type="Proteomes" id="UP000034072">
    <property type="component" value="Unassembled WGS sequence"/>
</dbReference>
<dbReference type="PATRIC" id="fig|1619033.3.peg.354"/>
<reference evidence="6 7" key="1">
    <citation type="journal article" date="2015" name="Nature">
        <title>rRNA introns, odd ribosomes, and small enigmatic genomes across a large radiation of phyla.</title>
        <authorList>
            <person name="Brown C.T."/>
            <person name="Hug L.A."/>
            <person name="Thomas B.C."/>
            <person name="Sharon I."/>
            <person name="Castelle C.J."/>
            <person name="Singh A."/>
            <person name="Wilkins M.J."/>
            <person name="Williams K.H."/>
            <person name="Banfield J.F."/>
        </authorList>
    </citation>
    <scope>NUCLEOTIDE SEQUENCE [LARGE SCALE GENOMIC DNA]</scope>
</reference>
<dbReference type="AlphaFoldDB" id="A0A0G0QL06"/>
<evidence type="ECO:0000256" key="4">
    <source>
        <dbReference type="SAM" id="Coils"/>
    </source>
</evidence>
<gene>
    <name evidence="3" type="primary">frr</name>
    <name evidence="6" type="ORF">UT75_C0004G0014</name>
</gene>
<dbReference type="InterPro" id="IPR036191">
    <property type="entry name" value="RRF_sf"/>
</dbReference>
<sequence length="185" mass="21317">MYKDLINQRKGDFEGAFMHAKNEVASIRTGRANTSMVEEIQVEYMGSRMRIKELATISIPEPRVILIVPWDKQAIPYIEKGIKDGAASLSPSSDRDGVKVVLPALTEDRRKEFIKLLGQKVEEGKIKVRQIREDILKKVQQEVKEKKAREDDNYKAKDELQKIIDDLNKKFDELAKKKEQELMTS</sequence>
<proteinExistence type="inferred from homology"/>
<dbReference type="HAMAP" id="MF_00040">
    <property type="entry name" value="RRF"/>
    <property type="match status" value="1"/>
</dbReference>
<comment type="function">
    <text evidence="3">Responsible for the release of ribosomes from messenger RNA at the termination of protein biosynthesis. May increase the efficiency of translation by recycling ribosomes from one round of translation to another.</text>
</comment>
<dbReference type="GO" id="GO:0043023">
    <property type="term" value="F:ribosomal large subunit binding"/>
    <property type="evidence" value="ECO:0007669"/>
    <property type="project" value="TreeGrafter"/>
</dbReference>
<organism evidence="6 7">
    <name type="scientific">Candidatus Yanofskybacteria bacterium GW2011_GWE2_40_11</name>
    <dbReference type="NCBI Taxonomy" id="1619033"/>
    <lineage>
        <taxon>Bacteria</taxon>
        <taxon>Candidatus Yanofskyibacteriota</taxon>
    </lineage>
</organism>
<keyword evidence="3" id="KW-0963">Cytoplasm</keyword>
<dbReference type="FunFam" id="3.30.1360.40:FF:000001">
    <property type="entry name" value="Ribosome-recycling factor"/>
    <property type="match status" value="1"/>
</dbReference>